<dbReference type="InterPro" id="IPR052159">
    <property type="entry name" value="Competence_DNA_uptake"/>
</dbReference>
<feature type="transmembrane region" description="Helical" evidence="6">
    <location>
        <begin position="269"/>
        <end position="289"/>
    </location>
</feature>
<dbReference type="AlphaFoldDB" id="A0A4Q9H4U5"/>
<dbReference type="InterPro" id="IPR001279">
    <property type="entry name" value="Metallo-B-lactamas"/>
</dbReference>
<dbReference type="InterPro" id="IPR004477">
    <property type="entry name" value="ComEC_N"/>
</dbReference>
<dbReference type="SMART" id="SM00849">
    <property type="entry name" value="Lactamase_B"/>
    <property type="match status" value="1"/>
</dbReference>
<dbReference type="Pfam" id="PF03772">
    <property type="entry name" value="Competence"/>
    <property type="match status" value="1"/>
</dbReference>
<evidence type="ECO:0000313" key="9">
    <source>
        <dbReference type="Proteomes" id="UP000292120"/>
    </source>
</evidence>
<protein>
    <submittedName>
        <fullName evidence="8">DNA internalization-related competence protein ComEC/Rec2</fullName>
    </submittedName>
</protein>
<feature type="domain" description="Metallo-beta-lactamase" evidence="7">
    <location>
        <begin position="561"/>
        <end position="738"/>
    </location>
</feature>
<organism evidence="8 9">
    <name type="scientific">Aquabacterium lacunae</name>
    <dbReference type="NCBI Taxonomy" id="2528630"/>
    <lineage>
        <taxon>Bacteria</taxon>
        <taxon>Pseudomonadati</taxon>
        <taxon>Pseudomonadota</taxon>
        <taxon>Betaproteobacteria</taxon>
        <taxon>Burkholderiales</taxon>
        <taxon>Aquabacterium</taxon>
    </lineage>
</organism>
<dbReference type="InterPro" id="IPR035681">
    <property type="entry name" value="ComA-like_MBL"/>
</dbReference>
<keyword evidence="2" id="KW-1003">Cell membrane</keyword>
<reference evidence="8 9" key="1">
    <citation type="submission" date="2019-02" db="EMBL/GenBank/DDBJ databases">
        <title>Aquabacterium sp. strain KMB7.</title>
        <authorList>
            <person name="Chen W.-M."/>
        </authorList>
    </citation>
    <scope>NUCLEOTIDE SEQUENCE [LARGE SCALE GENOMIC DNA]</scope>
    <source>
        <strain evidence="8 9">KMB7</strain>
    </source>
</reference>
<dbReference type="Proteomes" id="UP000292120">
    <property type="component" value="Unassembled WGS sequence"/>
</dbReference>
<sequence>MPRLNTRPTQPPAWTWGVSALALAALAAGWGWAQWQAQDMLMQQWPAQWRGLGQAQPTVLRLTARVMAMPDHRPGGLGLRLAVLTVQPLPGDGPTETARGQPPGGQAWQGGMRWHRPDLPPRARVPESVGLFWPAPPAGQEPLPGEVWQWVVQLDVADGRANPGGPDLPLLAWERGERGQMRLAKGHAPPTRWQAATWRAPGWVERWRAHLRAGVLAHACPAGQAPATWGATCLSPGVAGLVRGLALGEQGAIQPADWDALRLTGTAHLAAISGLHVAMMGWLCARVLGWLWRRSPRAMARQPAPQVERVALVLGALGYALLSGWGVPAQRTVWMVGVVAALQATGHRWPWPLVCLLAAVGVVAWDPWALMSAGFWLSFVAVAVLMWSGDEPQLALSAQQGAWQSVREQARSLWRTQWVATVGLAPLSLVFFQATSLVGLVANLGAIPWFSLALTPLALLGLAFEPAWWLLQPLGQFTLDALAAVADHSVGWAWWVVPEVRGWAAALGLLGGAWCVAPVATRTRLLALPLCLPLLCPTSLSQRWPVPAQGEAEVWAADVGQGTAVLVRTARHALLFDTGPVRFGGNDAGRDTLDGLLRAVGVSGLDELQISHGDGDHVGGAVSLMRRWPVARLRASLAPDHALWSQADATGQVPAALPCVAGQHWQWDGVQFEVLHPAQAVASHDERPDNATSCVLAVRAQGRQVLLTGDIEADQEQALVDAMPPQALRSEVLLVAHHGSRTSSTEPFLQAVAPTWAVVQVGQRNRYGHPHPDVLQRLQAHGARVVTSPACGAWRWHSGNPQPPVCFKLLRQRYWHPGATDALPLTKATSHASPILHARGS</sequence>
<dbReference type="PANTHER" id="PTHR30619:SF1">
    <property type="entry name" value="RECOMBINATION PROTEIN 2"/>
    <property type="match status" value="1"/>
</dbReference>
<evidence type="ECO:0000256" key="6">
    <source>
        <dbReference type="SAM" id="Phobius"/>
    </source>
</evidence>
<comment type="caution">
    <text evidence="8">The sequence shown here is derived from an EMBL/GenBank/DDBJ whole genome shotgun (WGS) entry which is preliminary data.</text>
</comment>
<keyword evidence="9" id="KW-1185">Reference proteome</keyword>
<feature type="transmembrane region" description="Helical" evidence="6">
    <location>
        <begin position="349"/>
        <end position="366"/>
    </location>
</feature>
<evidence type="ECO:0000313" key="8">
    <source>
        <dbReference type="EMBL" id="TBO34015.1"/>
    </source>
</evidence>
<dbReference type="NCBIfam" id="TIGR00361">
    <property type="entry name" value="ComEC_Rec2"/>
    <property type="match status" value="1"/>
</dbReference>
<dbReference type="InterPro" id="IPR036866">
    <property type="entry name" value="RibonucZ/Hydroxyglut_hydro"/>
</dbReference>
<proteinExistence type="predicted"/>
<comment type="subcellular location">
    <subcellularLocation>
        <location evidence="1">Cell membrane</location>
        <topology evidence="1">Multi-pass membrane protein</topology>
    </subcellularLocation>
</comment>
<dbReference type="EMBL" id="SIXI01000001">
    <property type="protein sequence ID" value="TBO34015.1"/>
    <property type="molecule type" value="Genomic_DNA"/>
</dbReference>
<dbReference type="GO" id="GO:0030420">
    <property type="term" value="P:establishment of competence for transformation"/>
    <property type="evidence" value="ECO:0007669"/>
    <property type="project" value="InterPro"/>
</dbReference>
<evidence type="ECO:0000256" key="4">
    <source>
        <dbReference type="ARBA" id="ARBA00022989"/>
    </source>
</evidence>
<feature type="transmembrane region" description="Helical" evidence="6">
    <location>
        <begin position="418"/>
        <end position="442"/>
    </location>
</feature>
<keyword evidence="3 6" id="KW-0812">Transmembrane</keyword>
<dbReference type="SUPFAM" id="SSF56281">
    <property type="entry name" value="Metallo-hydrolase/oxidoreductase"/>
    <property type="match status" value="1"/>
</dbReference>
<dbReference type="GO" id="GO:0005886">
    <property type="term" value="C:plasma membrane"/>
    <property type="evidence" value="ECO:0007669"/>
    <property type="project" value="UniProtKB-SubCell"/>
</dbReference>
<evidence type="ECO:0000256" key="2">
    <source>
        <dbReference type="ARBA" id="ARBA00022475"/>
    </source>
</evidence>
<evidence type="ECO:0000256" key="3">
    <source>
        <dbReference type="ARBA" id="ARBA00022692"/>
    </source>
</evidence>
<feature type="transmembrane region" description="Helical" evidence="6">
    <location>
        <begin position="310"/>
        <end position="329"/>
    </location>
</feature>
<dbReference type="OrthoDB" id="9761531at2"/>
<evidence type="ECO:0000256" key="5">
    <source>
        <dbReference type="ARBA" id="ARBA00023136"/>
    </source>
</evidence>
<dbReference type="NCBIfam" id="TIGR00360">
    <property type="entry name" value="ComEC_N-term"/>
    <property type="match status" value="1"/>
</dbReference>
<keyword evidence="4 6" id="KW-1133">Transmembrane helix</keyword>
<dbReference type="CDD" id="cd07731">
    <property type="entry name" value="ComA-like_MBL-fold"/>
    <property type="match status" value="1"/>
</dbReference>
<feature type="transmembrane region" description="Helical" evidence="6">
    <location>
        <begin position="373"/>
        <end position="389"/>
    </location>
</feature>
<dbReference type="PANTHER" id="PTHR30619">
    <property type="entry name" value="DNA INTERNALIZATION/COMPETENCE PROTEIN COMEC/REC2"/>
    <property type="match status" value="1"/>
</dbReference>
<evidence type="ECO:0000256" key="1">
    <source>
        <dbReference type="ARBA" id="ARBA00004651"/>
    </source>
</evidence>
<dbReference type="Pfam" id="PF00753">
    <property type="entry name" value="Lactamase_B"/>
    <property type="match status" value="1"/>
</dbReference>
<gene>
    <name evidence="8" type="ORF">EYS42_00740</name>
</gene>
<dbReference type="InterPro" id="IPR004797">
    <property type="entry name" value="Competence_ComEC/Rec2"/>
</dbReference>
<name>A0A4Q9H4U5_9BURK</name>
<evidence type="ECO:0000259" key="7">
    <source>
        <dbReference type="SMART" id="SM00849"/>
    </source>
</evidence>
<dbReference type="Gene3D" id="3.60.15.10">
    <property type="entry name" value="Ribonuclease Z/Hydroxyacylglutathione hydrolase-like"/>
    <property type="match status" value="1"/>
</dbReference>
<keyword evidence="5 6" id="KW-0472">Membrane</keyword>
<accession>A0A4Q9H4U5</accession>
<feature type="transmembrane region" description="Helical" evidence="6">
    <location>
        <begin position="449"/>
        <end position="471"/>
    </location>
</feature>